<dbReference type="SUPFAM" id="SSF88659">
    <property type="entry name" value="Sigma3 and sigma4 domains of RNA polymerase sigma factors"/>
    <property type="match status" value="1"/>
</dbReference>
<keyword evidence="3" id="KW-0731">Sigma factor</keyword>
<name>A0A2S7K722_9PROT</name>
<dbReference type="SUPFAM" id="SSF88946">
    <property type="entry name" value="Sigma2 domain of RNA polymerase sigma factors"/>
    <property type="match status" value="1"/>
</dbReference>
<comment type="caution">
    <text evidence="8">The sequence shown here is derived from an EMBL/GenBank/DDBJ whole genome shotgun (WGS) entry which is preliminary data.</text>
</comment>
<feature type="region of interest" description="Disordered" evidence="5">
    <location>
        <begin position="1"/>
        <end position="46"/>
    </location>
</feature>
<evidence type="ECO:0000256" key="2">
    <source>
        <dbReference type="ARBA" id="ARBA00023015"/>
    </source>
</evidence>
<accession>A0A2S7K722</accession>
<reference evidence="8 9" key="1">
    <citation type="submission" date="2017-12" db="EMBL/GenBank/DDBJ databases">
        <authorList>
            <person name="Hurst M.R.H."/>
        </authorList>
    </citation>
    <scope>NUCLEOTIDE SEQUENCE [LARGE SCALE GENOMIC DNA]</scope>
    <source>
        <strain evidence="8 9">SY-3-19</strain>
    </source>
</reference>
<dbReference type="Proteomes" id="UP000239504">
    <property type="component" value="Unassembled WGS sequence"/>
</dbReference>
<dbReference type="GO" id="GO:0006352">
    <property type="term" value="P:DNA-templated transcription initiation"/>
    <property type="evidence" value="ECO:0007669"/>
    <property type="project" value="InterPro"/>
</dbReference>
<evidence type="ECO:0000313" key="9">
    <source>
        <dbReference type="Proteomes" id="UP000239504"/>
    </source>
</evidence>
<proteinExistence type="inferred from homology"/>
<dbReference type="AlphaFoldDB" id="A0A2S7K722"/>
<dbReference type="PANTHER" id="PTHR43133">
    <property type="entry name" value="RNA POLYMERASE ECF-TYPE SIGMA FACTO"/>
    <property type="match status" value="1"/>
</dbReference>
<evidence type="ECO:0000256" key="1">
    <source>
        <dbReference type="ARBA" id="ARBA00010641"/>
    </source>
</evidence>
<dbReference type="InterPro" id="IPR014284">
    <property type="entry name" value="RNA_pol_sigma-70_dom"/>
</dbReference>
<dbReference type="InterPro" id="IPR039425">
    <property type="entry name" value="RNA_pol_sigma-70-like"/>
</dbReference>
<dbReference type="PANTHER" id="PTHR43133:SF63">
    <property type="entry name" value="RNA POLYMERASE SIGMA FACTOR FECI-RELATED"/>
    <property type="match status" value="1"/>
</dbReference>
<dbReference type="NCBIfam" id="TIGR02937">
    <property type="entry name" value="sigma70-ECF"/>
    <property type="match status" value="1"/>
</dbReference>
<evidence type="ECO:0000313" key="8">
    <source>
        <dbReference type="EMBL" id="PQA88313.1"/>
    </source>
</evidence>
<organism evidence="8 9">
    <name type="scientific">Hyphococcus luteus</name>
    <dbReference type="NCBI Taxonomy" id="2058213"/>
    <lineage>
        <taxon>Bacteria</taxon>
        <taxon>Pseudomonadati</taxon>
        <taxon>Pseudomonadota</taxon>
        <taxon>Alphaproteobacteria</taxon>
        <taxon>Parvularculales</taxon>
        <taxon>Parvularculaceae</taxon>
        <taxon>Hyphococcus</taxon>
    </lineage>
</organism>
<dbReference type="CDD" id="cd06171">
    <property type="entry name" value="Sigma70_r4"/>
    <property type="match status" value="1"/>
</dbReference>
<sequence>MSQSRFMPGPVRGSPSSPAQGAQASGPVPARDASAQPAERSEPGNTSAWDLETLYRENYDQFLAFVRIRIRDAADACDLVHDAFLSIRRAYPEKQGEELRRLIYTALRNRTNDHLKSHDTKRRNTSVEISDYGHLLPCSSSVTPEKRLIDTQTLQLVSQAMEAMSPRQREVLHLRRYEGLTVEAVAARLSISPTTAKTDLMAAMKAIARSIERAEGRRR</sequence>
<dbReference type="Gene3D" id="1.10.1740.10">
    <property type="match status" value="1"/>
</dbReference>
<gene>
    <name evidence="8" type="ORF">CW354_08415</name>
</gene>
<feature type="compositionally biased region" description="Low complexity" evidence="5">
    <location>
        <begin position="13"/>
        <end position="27"/>
    </location>
</feature>
<dbReference type="GO" id="GO:0016987">
    <property type="term" value="F:sigma factor activity"/>
    <property type="evidence" value="ECO:0007669"/>
    <property type="project" value="UniProtKB-KW"/>
</dbReference>
<evidence type="ECO:0000256" key="3">
    <source>
        <dbReference type="ARBA" id="ARBA00023082"/>
    </source>
</evidence>
<dbReference type="Pfam" id="PF08281">
    <property type="entry name" value="Sigma70_r4_2"/>
    <property type="match status" value="1"/>
</dbReference>
<keyword evidence="4" id="KW-0804">Transcription</keyword>
<dbReference type="GO" id="GO:0003677">
    <property type="term" value="F:DNA binding"/>
    <property type="evidence" value="ECO:0007669"/>
    <property type="project" value="InterPro"/>
</dbReference>
<keyword evidence="2" id="KW-0805">Transcription regulation</keyword>
<dbReference type="Gene3D" id="1.10.10.10">
    <property type="entry name" value="Winged helix-like DNA-binding domain superfamily/Winged helix DNA-binding domain"/>
    <property type="match status" value="1"/>
</dbReference>
<dbReference type="InterPro" id="IPR036388">
    <property type="entry name" value="WH-like_DNA-bd_sf"/>
</dbReference>
<evidence type="ECO:0000256" key="5">
    <source>
        <dbReference type="SAM" id="MobiDB-lite"/>
    </source>
</evidence>
<dbReference type="EMBL" id="PJCH01000005">
    <property type="protein sequence ID" value="PQA88313.1"/>
    <property type="molecule type" value="Genomic_DNA"/>
</dbReference>
<evidence type="ECO:0000259" key="6">
    <source>
        <dbReference type="Pfam" id="PF04542"/>
    </source>
</evidence>
<dbReference type="InterPro" id="IPR013325">
    <property type="entry name" value="RNA_pol_sigma_r2"/>
</dbReference>
<feature type="domain" description="RNA polymerase sigma-70 region 2" evidence="6">
    <location>
        <begin position="54"/>
        <end position="119"/>
    </location>
</feature>
<protein>
    <submittedName>
        <fullName evidence="8">Uncharacterized protein</fullName>
    </submittedName>
</protein>
<dbReference type="InterPro" id="IPR013249">
    <property type="entry name" value="RNA_pol_sigma70_r4_t2"/>
</dbReference>
<dbReference type="InterPro" id="IPR007627">
    <property type="entry name" value="RNA_pol_sigma70_r2"/>
</dbReference>
<dbReference type="InterPro" id="IPR013324">
    <property type="entry name" value="RNA_pol_sigma_r3/r4-like"/>
</dbReference>
<evidence type="ECO:0000256" key="4">
    <source>
        <dbReference type="ARBA" id="ARBA00023163"/>
    </source>
</evidence>
<feature type="domain" description="RNA polymerase sigma factor 70 region 4 type 2" evidence="7">
    <location>
        <begin position="155"/>
        <end position="207"/>
    </location>
</feature>
<dbReference type="Pfam" id="PF04542">
    <property type="entry name" value="Sigma70_r2"/>
    <property type="match status" value="1"/>
</dbReference>
<dbReference type="OrthoDB" id="9794372at2"/>
<keyword evidence="9" id="KW-1185">Reference proteome</keyword>
<comment type="similarity">
    <text evidence="1">Belongs to the sigma-70 factor family. ECF subfamily.</text>
</comment>
<evidence type="ECO:0000259" key="7">
    <source>
        <dbReference type="Pfam" id="PF08281"/>
    </source>
</evidence>